<dbReference type="Pfam" id="PF00092">
    <property type="entry name" value="VWA"/>
    <property type="match status" value="1"/>
</dbReference>
<dbReference type="SMART" id="SM00327">
    <property type="entry name" value="VWA"/>
    <property type="match status" value="1"/>
</dbReference>
<dbReference type="CDD" id="cd22631">
    <property type="entry name" value="Kunitz_collagen_alpha6_VI-like"/>
    <property type="match status" value="1"/>
</dbReference>
<dbReference type="AlphaFoldDB" id="A0A2U9CGU9"/>
<dbReference type="GO" id="GO:0005581">
    <property type="term" value="C:collagen trimer"/>
    <property type="evidence" value="ECO:0007669"/>
    <property type="project" value="UniProtKB-KW"/>
</dbReference>
<dbReference type="PANTHER" id="PTHR10083">
    <property type="entry name" value="KUNITZ-TYPE PROTEASE INHIBITOR-RELATED"/>
    <property type="match status" value="1"/>
</dbReference>
<dbReference type="PRINTS" id="PR00759">
    <property type="entry name" value="BASICPTASE"/>
</dbReference>
<gene>
    <name evidence="8" type="ORF">SMAX5B_011076</name>
</gene>
<comment type="subcellular location">
    <subcellularLocation>
        <location evidence="1">Secreted</location>
        <location evidence="1">Extracellular space</location>
        <location evidence="1">Extracellular matrix</location>
    </subcellularLocation>
</comment>
<proteinExistence type="predicted"/>
<keyword evidence="3 8" id="KW-0176">Collagen</keyword>
<feature type="domain" description="BPTI/Kunitz inhibitor" evidence="7">
    <location>
        <begin position="416"/>
        <end position="466"/>
    </location>
</feature>
<dbReference type="InterPro" id="IPR036880">
    <property type="entry name" value="Kunitz_BPTI_sf"/>
</dbReference>
<dbReference type="STRING" id="52904.ENSSMAP00000025668"/>
<dbReference type="SMART" id="SM00131">
    <property type="entry name" value="KU"/>
    <property type="match status" value="2"/>
</dbReference>
<dbReference type="CDD" id="cd01450">
    <property type="entry name" value="vWFA_subfamily_ECM"/>
    <property type="match status" value="1"/>
</dbReference>
<evidence type="ECO:0000313" key="9">
    <source>
        <dbReference type="Proteomes" id="UP000246464"/>
    </source>
</evidence>
<evidence type="ECO:0000256" key="5">
    <source>
        <dbReference type="SAM" id="MobiDB-lite"/>
    </source>
</evidence>
<dbReference type="SUPFAM" id="SSF57362">
    <property type="entry name" value="BPTI-like"/>
    <property type="match status" value="2"/>
</dbReference>
<dbReference type="GO" id="GO:0004867">
    <property type="term" value="F:serine-type endopeptidase inhibitor activity"/>
    <property type="evidence" value="ECO:0007669"/>
    <property type="project" value="InterPro"/>
</dbReference>
<dbReference type="InterPro" id="IPR050098">
    <property type="entry name" value="TFPI/VKTCI-like"/>
</dbReference>
<dbReference type="CDD" id="cd22635">
    <property type="entry name" value="Kunitz_papilin"/>
    <property type="match status" value="1"/>
</dbReference>
<evidence type="ECO:0000313" key="8">
    <source>
        <dbReference type="EMBL" id="AWP15708.1"/>
    </source>
</evidence>
<dbReference type="PROSITE" id="PS50279">
    <property type="entry name" value="BPTI_KUNITZ_2"/>
    <property type="match status" value="2"/>
</dbReference>
<dbReference type="Gene3D" id="3.40.50.410">
    <property type="entry name" value="von Willebrand factor, type A domain"/>
    <property type="match status" value="1"/>
</dbReference>
<feature type="non-terminal residue" evidence="8">
    <location>
        <position position="1"/>
    </location>
</feature>
<evidence type="ECO:0000259" key="7">
    <source>
        <dbReference type="PROSITE" id="PS50279"/>
    </source>
</evidence>
<keyword evidence="4" id="KW-1015">Disulfide bond</keyword>
<dbReference type="InterPro" id="IPR002035">
    <property type="entry name" value="VWF_A"/>
</dbReference>
<evidence type="ECO:0000256" key="3">
    <source>
        <dbReference type="ARBA" id="ARBA00023119"/>
    </source>
</evidence>
<dbReference type="InterPro" id="IPR020901">
    <property type="entry name" value="Prtase_inh_Kunz-CS"/>
</dbReference>
<evidence type="ECO:0000256" key="4">
    <source>
        <dbReference type="ARBA" id="ARBA00023157"/>
    </source>
</evidence>
<dbReference type="Gene3D" id="4.10.410.10">
    <property type="entry name" value="Pancreatic trypsin inhibitor Kunitz domain"/>
    <property type="match status" value="2"/>
</dbReference>
<dbReference type="Proteomes" id="UP000246464">
    <property type="component" value="Chromosome 16"/>
</dbReference>
<organism evidence="8 9">
    <name type="scientific">Scophthalmus maximus</name>
    <name type="common">Turbot</name>
    <name type="synonym">Psetta maxima</name>
    <dbReference type="NCBI Taxonomy" id="52904"/>
    <lineage>
        <taxon>Eukaryota</taxon>
        <taxon>Metazoa</taxon>
        <taxon>Chordata</taxon>
        <taxon>Craniata</taxon>
        <taxon>Vertebrata</taxon>
        <taxon>Euteleostomi</taxon>
        <taxon>Actinopterygii</taxon>
        <taxon>Neopterygii</taxon>
        <taxon>Teleostei</taxon>
        <taxon>Neoteleostei</taxon>
        <taxon>Acanthomorphata</taxon>
        <taxon>Carangaria</taxon>
        <taxon>Pleuronectiformes</taxon>
        <taxon>Pleuronectoidei</taxon>
        <taxon>Scophthalmidae</taxon>
        <taxon>Scophthalmus</taxon>
    </lineage>
</organism>
<feature type="domain" description="BPTI/Kunitz inhibitor" evidence="7">
    <location>
        <begin position="359"/>
        <end position="410"/>
    </location>
</feature>
<dbReference type="GO" id="GO:0005615">
    <property type="term" value="C:extracellular space"/>
    <property type="evidence" value="ECO:0007669"/>
    <property type="project" value="TreeGrafter"/>
</dbReference>
<dbReference type="FunFam" id="3.40.50.410:FF:000016">
    <property type="entry name" value="Collagen type VI alpha 3 chain"/>
    <property type="match status" value="1"/>
</dbReference>
<evidence type="ECO:0000259" key="6">
    <source>
        <dbReference type="PROSITE" id="PS50234"/>
    </source>
</evidence>
<keyword evidence="2" id="KW-0272">Extracellular matrix</keyword>
<keyword evidence="2" id="KW-0964">Secreted</keyword>
<evidence type="ECO:0000256" key="2">
    <source>
        <dbReference type="ARBA" id="ARBA00022530"/>
    </source>
</evidence>
<dbReference type="InterPro" id="IPR002223">
    <property type="entry name" value="Kunitz_BPTI"/>
</dbReference>
<dbReference type="PROSITE" id="PS50234">
    <property type="entry name" value="VWFA"/>
    <property type="match status" value="1"/>
</dbReference>
<dbReference type="InterPro" id="IPR036465">
    <property type="entry name" value="vWFA_dom_sf"/>
</dbReference>
<dbReference type="SUPFAM" id="SSF53300">
    <property type="entry name" value="vWA-like"/>
    <property type="match status" value="1"/>
</dbReference>
<name>A0A2U9CGU9_SCOMX</name>
<feature type="region of interest" description="Disordered" evidence="5">
    <location>
        <begin position="1"/>
        <end position="58"/>
    </location>
</feature>
<evidence type="ECO:0000256" key="1">
    <source>
        <dbReference type="ARBA" id="ARBA00004498"/>
    </source>
</evidence>
<feature type="domain" description="VWFA" evidence="6">
    <location>
        <begin position="93"/>
        <end position="280"/>
    </location>
</feature>
<dbReference type="FunFam" id="4.10.410.10:FF:000020">
    <property type="entry name" value="Collagen, type VI, alpha 3"/>
    <property type="match status" value="2"/>
</dbReference>
<sequence length="470" mass="50764">GDAGFPGYPGLQGEDGLQGPGGFPGPKGNQGRGGNSGLSGESGVGGEPGYPGHTFVPSVRTFTSTNRTMWRLQSTEPPPCPRHRSECPAYPTELVFGLDMSADVTPDAFETQRSALLSLLDGIAIAESNCPSGARVAVVGYSAYTKYLVRFQDYRRKKQLVESVQNIALERTSNRRQLAAAMRFVGQNVFKRVRAGAMMRKVAVFFSNGPSQDVNDLVSAVMEYRALNIVPAVVSLRNAPAISRALEADDSGNSMFTVLGRDMAADLRKVKNCAICYEGLNSYPPPALKLSCDQLTGQEGGQIDGKGEAELEAELEVEMVEEAFQEQTGGQTLMGQLDVTEALFRGDGQGFVSRGNARCQLEADAGSQCSDSVHVWFYDPRVAACSPFWYGGCGGNANRFNTEAECVRTCGSDNACFLGQDPGGCQNYTMLWFFDTEQNECSRFWYGGCGGNENRFVTQDDCESLCLTKS</sequence>
<protein>
    <submittedName>
        <fullName evidence="8">Putative collagen alpha-1(XXVIII) chain-like</fullName>
    </submittedName>
</protein>
<dbReference type="Pfam" id="PF00014">
    <property type="entry name" value="Kunitz_BPTI"/>
    <property type="match status" value="2"/>
</dbReference>
<dbReference type="PROSITE" id="PS00280">
    <property type="entry name" value="BPTI_KUNITZ_1"/>
    <property type="match status" value="2"/>
</dbReference>
<reference evidence="8 9" key="1">
    <citation type="submission" date="2017-12" db="EMBL/GenBank/DDBJ databases">
        <title>Integrating genomic resources of turbot (Scophthalmus maximus) in depth evaluation of genetic and physical mapping variation across individuals.</title>
        <authorList>
            <person name="Martinez P."/>
        </authorList>
    </citation>
    <scope>NUCLEOTIDE SEQUENCE [LARGE SCALE GENOMIC DNA]</scope>
</reference>
<feature type="compositionally biased region" description="Gly residues" evidence="5">
    <location>
        <begin position="16"/>
        <end position="49"/>
    </location>
</feature>
<dbReference type="EMBL" id="CP026258">
    <property type="protein sequence ID" value="AWP15708.1"/>
    <property type="molecule type" value="Genomic_DNA"/>
</dbReference>
<keyword evidence="9" id="KW-1185">Reference proteome</keyword>
<dbReference type="PANTHER" id="PTHR10083:SF374">
    <property type="entry name" value="BPTI_KUNITZ INHIBITOR DOMAIN-CONTAINING PROTEIN"/>
    <property type="match status" value="1"/>
</dbReference>
<accession>A0A2U9CGU9</accession>